<dbReference type="Proteomes" id="UP001480955">
    <property type="component" value="Unassembled WGS sequence"/>
</dbReference>
<keyword evidence="1" id="KW-0805">Transcription regulation</keyword>
<keyword evidence="3" id="KW-0804">Transcription</keyword>
<dbReference type="PRINTS" id="PR00032">
    <property type="entry name" value="HTHARAC"/>
</dbReference>
<evidence type="ECO:0000256" key="3">
    <source>
        <dbReference type="ARBA" id="ARBA00023163"/>
    </source>
</evidence>
<keyword evidence="6" id="KW-1185">Reference proteome</keyword>
<dbReference type="Pfam" id="PF12625">
    <property type="entry name" value="Arabinose_bd"/>
    <property type="match status" value="1"/>
</dbReference>
<dbReference type="PANTHER" id="PTHR47894">
    <property type="entry name" value="HTH-TYPE TRANSCRIPTIONAL REGULATOR GADX"/>
    <property type="match status" value="1"/>
</dbReference>
<dbReference type="Gene3D" id="1.10.10.60">
    <property type="entry name" value="Homeodomain-like"/>
    <property type="match status" value="1"/>
</dbReference>
<dbReference type="SUPFAM" id="SSF46689">
    <property type="entry name" value="Homeodomain-like"/>
    <property type="match status" value="1"/>
</dbReference>
<feature type="domain" description="HTH araC/xylS-type" evidence="4">
    <location>
        <begin position="255"/>
        <end position="353"/>
    </location>
</feature>
<dbReference type="Pfam" id="PF12833">
    <property type="entry name" value="HTH_18"/>
    <property type="match status" value="1"/>
</dbReference>
<reference evidence="5 6" key="1">
    <citation type="submission" date="2024-06" db="EMBL/GenBank/DDBJ databases">
        <authorList>
            <person name="Campbell A.G."/>
        </authorList>
    </citation>
    <scope>NUCLEOTIDE SEQUENCE [LARGE SCALE GENOMIC DNA]</scope>
    <source>
        <strain evidence="5 6">EM12</strain>
    </source>
</reference>
<dbReference type="PROSITE" id="PS01124">
    <property type="entry name" value="HTH_ARAC_FAMILY_2"/>
    <property type="match status" value="1"/>
</dbReference>
<evidence type="ECO:0000256" key="2">
    <source>
        <dbReference type="ARBA" id="ARBA00023125"/>
    </source>
</evidence>
<dbReference type="RefSeq" id="WP_350393424.1">
    <property type="nucleotide sequence ID" value="NZ_JBELQE010000048.1"/>
</dbReference>
<dbReference type="EMBL" id="JBELQE010000048">
    <property type="protein sequence ID" value="MER2249760.1"/>
    <property type="molecule type" value="Genomic_DNA"/>
</dbReference>
<evidence type="ECO:0000313" key="6">
    <source>
        <dbReference type="Proteomes" id="UP001480955"/>
    </source>
</evidence>
<dbReference type="SMART" id="SM00342">
    <property type="entry name" value="HTH_ARAC"/>
    <property type="match status" value="1"/>
</dbReference>
<protein>
    <submittedName>
        <fullName evidence="5">AraC family transcriptional regulator</fullName>
    </submittedName>
</protein>
<proteinExistence type="predicted"/>
<evidence type="ECO:0000256" key="1">
    <source>
        <dbReference type="ARBA" id="ARBA00023015"/>
    </source>
</evidence>
<accession>A0ABV1QK62</accession>
<dbReference type="InterPro" id="IPR009057">
    <property type="entry name" value="Homeodomain-like_sf"/>
</dbReference>
<gene>
    <name evidence="5" type="ORF">ABS772_07515</name>
</gene>
<dbReference type="InterPro" id="IPR018060">
    <property type="entry name" value="HTH_AraC"/>
</dbReference>
<dbReference type="InterPro" id="IPR032687">
    <property type="entry name" value="AraC-type_N"/>
</dbReference>
<dbReference type="PANTHER" id="PTHR47894:SF1">
    <property type="entry name" value="HTH-TYPE TRANSCRIPTIONAL REGULATOR VQSM"/>
    <property type="match status" value="1"/>
</dbReference>
<comment type="caution">
    <text evidence="5">The sequence shown here is derived from an EMBL/GenBank/DDBJ whole genome shotgun (WGS) entry which is preliminary data.</text>
</comment>
<sequence>MTSSVTVLDAFDTFRTAAEGRREEDRGTISMRLLREALLDIARLRGMPVELLLRHGVSLSDLAEDEGRISVEHYAAIWLATAEETGDEFFCMNPRPMRTGSFAFVSRAALNCETLREAVHLALNFFSLMLDGMNGRLIEEDGVAYLTLSHSPEFRRPFTYFAYWLILHGLMCFLVKQRIPVLAIDVVPAAPDFCADYRVLFSDEIRFSQAENRLIVASHILDRPVRATKADRDAFLQRAPANILVKYRNDAGTVAKIKSLLRSLDPDDWPDFDDVARRFELSASTLRRRIEAEGQSFQEIKDTVRKEIAVHLLRTTSLSLAAVAEAAGFSEASSFVRAFRKWTGVNPGAYRCQAK</sequence>
<evidence type="ECO:0000259" key="4">
    <source>
        <dbReference type="PROSITE" id="PS01124"/>
    </source>
</evidence>
<dbReference type="InterPro" id="IPR020449">
    <property type="entry name" value="Tscrpt_reg_AraC-type_HTH"/>
</dbReference>
<name>A0ABV1QK62_9HYPH</name>
<organism evidence="5 6">
    <name type="scientific">Methylorubrum podarium</name>
    <dbReference type="NCBI Taxonomy" id="200476"/>
    <lineage>
        <taxon>Bacteria</taxon>
        <taxon>Pseudomonadati</taxon>
        <taxon>Pseudomonadota</taxon>
        <taxon>Alphaproteobacteria</taxon>
        <taxon>Hyphomicrobiales</taxon>
        <taxon>Methylobacteriaceae</taxon>
        <taxon>Methylorubrum</taxon>
    </lineage>
</organism>
<keyword evidence="2" id="KW-0238">DNA-binding</keyword>
<evidence type="ECO:0000313" key="5">
    <source>
        <dbReference type="EMBL" id="MER2249760.1"/>
    </source>
</evidence>